<proteinExistence type="predicted"/>
<keyword evidence="5" id="KW-1185">Reference proteome</keyword>
<feature type="transmembrane region" description="Helical" evidence="2">
    <location>
        <begin position="30"/>
        <end position="48"/>
    </location>
</feature>
<dbReference type="InterPro" id="IPR018060">
    <property type="entry name" value="HTH_AraC"/>
</dbReference>
<feature type="transmembrane region" description="Helical" evidence="2">
    <location>
        <begin position="102"/>
        <end position="124"/>
    </location>
</feature>
<dbReference type="SMART" id="SM00342">
    <property type="entry name" value="HTH_ARAC"/>
    <property type="match status" value="1"/>
</dbReference>
<dbReference type="Gene3D" id="1.10.10.60">
    <property type="entry name" value="Homeodomain-like"/>
    <property type="match status" value="2"/>
</dbReference>
<keyword evidence="2" id="KW-1133">Transmembrane helix</keyword>
<gene>
    <name evidence="4" type="ORF">GCM10022393_00530</name>
</gene>
<keyword evidence="2" id="KW-0472">Membrane</keyword>
<dbReference type="PROSITE" id="PS01124">
    <property type="entry name" value="HTH_ARAC_FAMILY_2"/>
    <property type="match status" value="1"/>
</dbReference>
<feature type="transmembrane region" description="Helical" evidence="2">
    <location>
        <begin position="68"/>
        <end position="90"/>
    </location>
</feature>
<dbReference type="EMBL" id="BAABCW010000001">
    <property type="protein sequence ID" value="GAA4106205.1"/>
    <property type="molecule type" value="Genomic_DNA"/>
</dbReference>
<dbReference type="Proteomes" id="UP001500459">
    <property type="component" value="Unassembled WGS sequence"/>
</dbReference>
<evidence type="ECO:0000313" key="4">
    <source>
        <dbReference type="EMBL" id="GAA4106205.1"/>
    </source>
</evidence>
<sequence length="302" mass="35196">MSFNLKEINKKQTNDVIDKNISSLFIIEKIGYFLILISGVLPFVHSFIKHEVLDERLFGFTSVQSFLYSFGVHISILFLSVGIFFVTYIPSTEDRYKEVQKLLRYTLISPFASAIFYNTWVFIPNIDYNLMAYIFLSIFICVISIFIFFKINKAISISKVTYEGQLNRLRNSINSIKLNFSQNSLPNKIIEDILDKLQNFEISNKFLSSDINLNSLATQLNTNSKYLSKAINQKKNKSFTQYINDLRIEYLIKKLHSDNSYSKYSIKALSEEIGFKTSNAFSRAFLKKMEMYPSHYINQLKK</sequence>
<dbReference type="Pfam" id="PF12833">
    <property type="entry name" value="HTH_18"/>
    <property type="match status" value="1"/>
</dbReference>
<protein>
    <recommendedName>
        <fullName evidence="3">HTH araC/xylS-type domain-containing protein</fullName>
    </recommendedName>
</protein>
<evidence type="ECO:0000256" key="1">
    <source>
        <dbReference type="ARBA" id="ARBA00023125"/>
    </source>
</evidence>
<feature type="transmembrane region" description="Helical" evidence="2">
    <location>
        <begin position="130"/>
        <end position="149"/>
    </location>
</feature>
<keyword evidence="2" id="KW-0812">Transmembrane</keyword>
<dbReference type="PANTHER" id="PTHR43280:SF2">
    <property type="entry name" value="HTH-TYPE TRANSCRIPTIONAL REGULATOR EXSA"/>
    <property type="match status" value="1"/>
</dbReference>
<keyword evidence="1" id="KW-0238">DNA-binding</keyword>
<organism evidence="4 5">
    <name type="scientific">Aquimarina addita</name>
    <dbReference type="NCBI Taxonomy" id="870485"/>
    <lineage>
        <taxon>Bacteria</taxon>
        <taxon>Pseudomonadati</taxon>
        <taxon>Bacteroidota</taxon>
        <taxon>Flavobacteriia</taxon>
        <taxon>Flavobacteriales</taxon>
        <taxon>Flavobacteriaceae</taxon>
        <taxon>Aquimarina</taxon>
    </lineage>
</organism>
<evidence type="ECO:0000259" key="3">
    <source>
        <dbReference type="PROSITE" id="PS01124"/>
    </source>
</evidence>
<name>A0ABP7X705_9FLAO</name>
<evidence type="ECO:0000313" key="5">
    <source>
        <dbReference type="Proteomes" id="UP001500459"/>
    </source>
</evidence>
<accession>A0ABP7X705</accession>
<feature type="domain" description="HTH araC/xylS-type" evidence="3">
    <location>
        <begin position="187"/>
        <end position="299"/>
    </location>
</feature>
<reference evidence="5" key="1">
    <citation type="journal article" date="2019" name="Int. J. Syst. Evol. Microbiol.">
        <title>The Global Catalogue of Microorganisms (GCM) 10K type strain sequencing project: providing services to taxonomists for standard genome sequencing and annotation.</title>
        <authorList>
            <consortium name="The Broad Institute Genomics Platform"/>
            <consortium name="The Broad Institute Genome Sequencing Center for Infectious Disease"/>
            <person name="Wu L."/>
            <person name="Ma J."/>
        </authorList>
    </citation>
    <scope>NUCLEOTIDE SEQUENCE [LARGE SCALE GENOMIC DNA]</scope>
    <source>
        <strain evidence="5">JCM 17106</strain>
    </source>
</reference>
<dbReference type="RefSeq" id="WP_344923701.1">
    <property type="nucleotide sequence ID" value="NZ_BAABCW010000001.1"/>
</dbReference>
<dbReference type="PANTHER" id="PTHR43280">
    <property type="entry name" value="ARAC-FAMILY TRANSCRIPTIONAL REGULATOR"/>
    <property type="match status" value="1"/>
</dbReference>
<evidence type="ECO:0000256" key="2">
    <source>
        <dbReference type="SAM" id="Phobius"/>
    </source>
</evidence>
<comment type="caution">
    <text evidence="4">The sequence shown here is derived from an EMBL/GenBank/DDBJ whole genome shotgun (WGS) entry which is preliminary data.</text>
</comment>